<proteinExistence type="predicted"/>
<protein>
    <submittedName>
        <fullName evidence="1">Uncharacterized protein</fullName>
    </submittedName>
</protein>
<reference evidence="2" key="1">
    <citation type="journal article" date="2015" name="Proc. Natl. Acad. Sci. U.S.A.">
        <title>Genome sequencing of adzuki bean (Vigna angularis) provides insight into high starch and low fat accumulation and domestication.</title>
        <authorList>
            <person name="Yang K."/>
            <person name="Tian Z."/>
            <person name="Chen C."/>
            <person name="Luo L."/>
            <person name="Zhao B."/>
            <person name="Wang Z."/>
            <person name="Yu L."/>
            <person name="Li Y."/>
            <person name="Sun Y."/>
            <person name="Li W."/>
            <person name="Chen Y."/>
            <person name="Li Y."/>
            <person name="Zhang Y."/>
            <person name="Ai D."/>
            <person name="Zhao J."/>
            <person name="Shang C."/>
            <person name="Ma Y."/>
            <person name="Wu B."/>
            <person name="Wang M."/>
            <person name="Gao L."/>
            <person name="Sun D."/>
            <person name="Zhang P."/>
            <person name="Guo F."/>
            <person name="Wang W."/>
            <person name="Li Y."/>
            <person name="Wang J."/>
            <person name="Varshney R.K."/>
            <person name="Wang J."/>
            <person name="Ling H.Q."/>
            <person name="Wan P."/>
        </authorList>
    </citation>
    <scope>NUCLEOTIDE SEQUENCE</scope>
    <source>
        <strain evidence="2">cv. Jingnong 6</strain>
    </source>
</reference>
<dbReference type="Proteomes" id="UP000053144">
    <property type="component" value="Chromosome 10"/>
</dbReference>
<evidence type="ECO:0000313" key="2">
    <source>
        <dbReference type="Proteomes" id="UP000053144"/>
    </source>
</evidence>
<organism evidence="1 2">
    <name type="scientific">Phaseolus angularis</name>
    <name type="common">Azuki bean</name>
    <name type="synonym">Vigna angularis</name>
    <dbReference type="NCBI Taxonomy" id="3914"/>
    <lineage>
        <taxon>Eukaryota</taxon>
        <taxon>Viridiplantae</taxon>
        <taxon>Streptophyta</taxon>
        <taxon>Embryophyta</taxon>
        <taxon>Tracheophyta</taxon>
        <taxon>Spermatophyta</taxon>
        <taxon>Magnoliopsida</taxon>
        <taxon>eudicotyledons</taxon>
        <taxon>Gunneridae</taxon>
        <taxon>Pentapetalae</taxon>
        <taxon>rosids</taxon>
        <taxon>fabids</taxon>
        <taxon>Fabales</taxon>
        <taxon>Fabaceae</taxon>
        <taxon>Papilionoideae</taxon>
        <taxon>50 kb inversion clade</taxon>
        <taxon>NPAAA clade</taxon>
        <taxon>indigoferoid/millettioid clade</taxon>
        <taxon>Phaseoleae</taxon>
        <taxon>Vigna</taxon>
    </lineage>
</organism>
<dbReference type="AlphaFoldDB" id="A0A0L9VM97"/>
<dbReference type="EMBL" id="CM003380">
    <property type="protein sequence ID" value="KOM56191.1"/>
    <property type="molecule type" value="Genomic_DNA"/>
</dbReference>
<evidence type="ECO:0000313" key="1">
    <source>
        <dbReference type="EMBL" id="KOM56191.1"/>
    </source>
</evidence>
<accession>A0A0L9VM97</accession>
<dbReference type="Gramene" id="KOM56191">
    <property type="protein sequence ID" value="KOM56191"/>
    <property type="gene ID" value="LR48_Vigan10g208300"/>
</dbReference>
<sequence>MVFNPVWCSVFSVRHDVVGSDNGPTRSDRNIWRPPWGRVGIPHCRHKEPMSNEGHLKRTSTSIVQPFALGYINPTTQSPDRSASTLGRPASTKFGICHPAIWPPRYLAKFGIQHSTVRPQPLGRSSKVTRSSDINHPAIWPPRCPVTRPLLFGLLWPQHLGIRPFGLTRTRPFGHTGTRPSGLNRPSFKASRVQAFNNSAE</sequence>
<gene>
    <name evidence="1" type="ORF">LR48_Vigan10g208300</name>
</gene>
<name>A0A0L9VM97_PHAAN</name>